<dbReference type="PANTHER" id="PTHR28080">
    <property type="entry name" value="PEROXISOMAL BIOGENESIS FACTOR 3"/>
    <property type="match status" value="1"/>
</dbReference>
<organism evidence="7 8">
    <name type="scientific">Odynerus spinipes</name>
    <dbReference type="NCBI Taxonomy" id="1348599"/>
    <lineage>
        <taxon>Eukaryota</taxon>
        <taxon>Metazoa</taxon>
        <taxon>Ecdysozoa</taxon>
        <taxon>Arthropoda</taxon>
        <taxon>Hexapoda</taxon>
        <taxon>Insecta</taxon>
        <taxon>Pterygota</taxon>
        <taxon>Neoptera</taxon>
        <taxon>Endopterygota</taxon>
        <taxon>Hymenoptera</taxon>
        <taxon>Apocrita</taxon>
        <taxon>Aculeata</taxon>
        <taxon>Vespoidea</taxon>
        <taxon>Vespidae</taxon>
        <taxon>Eumeninae</taxon>
        <taxon>Odynerus</taxon>
    </lineage>
</organism>
<evidence type="ECO:0000256" key="5">
    <source>
        <dbReference type="ARBA" id="ARBA00029630"/>
    </source>
</evidence>
<dbReference type="GO" id="GO:0005778">
    <property type="term" value="C:peroxisomal membrane"/>
    <property type="evidence" value="ECO:0007669"/>
    <property type="project" value="InterPro"/>
</dbReference>
<keyword evidence="6" id="KW-0812">Transmembrane</keyword>
<comment type="function">
    <text evidence="4">Involved in peroxisome biosynthesis and integrity. Assembles membrane vesicles before the matrix proteins are translocated. As a docking factor for PEX19, is necessary for the import of peroxisomal membrane proteins in the peroxisomes.</text>
</comment>
<dbReference type="InterPro" id="IPR006966">
    <property type="entry name" value="Peroxin-3"/>
</dbReference>
<gene>
    <name evidence="7" type="ORF">KPH14_004411</name>
</gene>
<evidence type="ECO:0000256" key="6">
    <source>
        <dbReference type="SAM" id="Phobius"/>
    </source>
</evidence>
<reference evidence="7" key="1">
    <citation type="submission" date="2021-08" db="EMBL/GenBank/DDBJ databases">
        <authorList>
            <person name="Misof B."/>
            <person name="Oliver O."/>
            <person name="Podsiadlowski L."/>
            <person name="Donath A."/>
            <person name="Peters R."/>
            <person name="Mayer C."/>
            <person name="Rust J."/>
            <person name="Gunkel S."/>
            <person name="Lesny P."/>
            <person name="Martin S."/>
            <person name="Oeyen J.P."/>
            <person name="Petersen M."/>
            <person name="Panagiotis P."/>
            <person name="Wilbrandt J."/>
            <person name="Tanja T."/>
        </authorList>
    </citation>
    <scope>NUCLEOTIDE SEQUENCE</scope>
    <source>
        <strain evidence="7">GBR_01_08_01A</strain>
        <tissue evidence="7">Thorax + abdomen</tissue>
    </source>
</reference>
<sequence>MLEKTRRRQYFESTERTCNQMILSLTSNLRESIIKTLDTGAIVNKLRNGCSDRVASWNELKILAITRSAVVIYSHVMLVVLIRIQFNIMAGHIYKESQGATDDFKENGELQTKYMSLCGHFIYEGIKKLSTLIKEKVSEITASISLMDPLSLRDVEQIYWSIVSSVTADDVRNPAKNLAKYLLPSQCEEEMSASLSKIIHETLDLLESEEIQDFTQSNIRSGFVLLMDHISEFFNSSTKTNNDSGTRNGISIPGTSNRKDVLWTDTISAQVSNHTANNFIDINRITMPMAKIIPIINGQVPDQPKPRDVPTVWLQRLILNDELKLFGANIYEAFSF</sequence>
<evidence type="ECO:0000256" key="1">
    <source>
        <dbReference type="ARBA" id="ARBA00011494"/>
    </source>
</evidence>
<protein>
    <recommendedName>
        <fullName evidence="2">Peroxisomal biogenesis factor 3</fullName>
    </recommendedName>
    <alternativeName>
        <fullName evidence="5">Peroxisomal assembly protein PEX3</fullName>
    </alternativeName>
</protein>
<dbReference type="Proteomes" id="UP001258017">
    <property type="component" value="Unassembled WGS sequence"/>
</dbReference>
<dbReference type="AlphaFoldDB" id="A0AAD9RYQ2"/>
<name>A0AAD9RYQ2_9HYME</name>
<keyword evidence="6" id="KW-1133">Transmembrane helix</keyword>
<dbReference type="GO" id="GO:0045046">
    <property type="term" value="P:protein import into peroxisome membrane"/>
    <property type="evidence" value="ECO:0007669"/>
    <property type="project" value="TreeGrafter"/>
</dbReference>
<evidence type="ECO:0000256" key="2">
    <source>
        <dbReference type="ARBA" id="ARBA00014294"/>
    </source>
</evidence>
<evidence type="ECO:0000313" key="7">
    <source>
        <dbReference type="EMBL" id="KAK2588405.1"/>
    </source>
</evidence>
<keyword evidence="8" id="KW-1185">Reference proteome</keyword>
<comment type="subunit">
    <text evidence="1">Interacts with PEX19.</text>
</comment>
<dbReference type="Pfam" id="PF04882">
    <property type="entry name" value="Peroxin-3"/>
    <property type="match status" value="2"/>
</dbReference>
<feature type="transmembrane region" description="Helical" evidence="6">
    <location>
        <begin position="62"/>
        <end position="82"/>
    </location>
</feature>
<dbReference type="PANTHER" id="PTHR28080:SF1">
    <property type="entry name" value="PEROXISOMAL BIOGENESIS FACTOR 3"/>
    <property type="match status" value="1"/>
</dbReference>
<keyword evidence="6" id="KW-0472">Membrane</keyword>
<dbReference type="EMBL" id="JAIFRP010000006">
    <property type="protein sequence ID" value="KAK2588405.1"/>
    <property type="molecule type" value="Genomic_DNA"/>
</dbReference>
<comment type="caution">
    <text evidence="7">The sequence shown here is derived from an EMBL/GenBank/DDBJ whole genome shotgun (WGS) entry which is preliminary data.</text>
</comment>
<dbReference type="GO" id="GO:0030674">
    <property type="term" value="F:protein-macromolecule adaptor activity"/>
    <property type="evidence" value="ECO:0007669"/>
    <property type="project" value="TreeGrafter"/>
</dbReference>
<evidence type="ECO:0000256" key="4">
    <source>
        <dbReference type="ARBA" id="ARBA00025338"/>
    </source>
</evidence>
<accession>A0AAD9RYQ2</accession>
<reference evidence="7" key="2">
    <citation type="journal article" date="2023" name="Commun. Biol.">
        <title>Intrasexual cuticular hydrocarbon dimorphism in a wasp sheds light on hydrocarbon biosynthesis genes in Hymenoptera.</title>
        <authorList>
            <person name="Moris V.C."/>
            <person name="Podsiadlowski L."/>
            <person name="Martin S."/>
            <person name="Oeyen J.P."/>
            <person name="Donath A."/>
            <person name="Petersen M."/>
            <person name="Wilbrandt J."/>
            <person name="Misof B."/>
            <person name="Liedtke D."/>
            <person name="Thamm M."/>
            <person name="Scheiner R."/>
            <person name="Schmitt T."/>
            <person name="Niehuis O."/>
        </authorList>
    </citation>
    <scope>NUCLEOTIDE SEQUENCE</scope>
    <source>
        <strain evidence="7">GBR_01_08_01A</strain>
    </source>
</reference>
<evidence type="ECO:0000313" key="8">
    <source>
        <dbReference type="Proteomes" id="UP001258017"/>
    </source>
</evidence>
<proteinExistence type="predicted"/>
<keyword evidence="3" id="KW-0962">Peroxisome biogenesis</keyword>
<evidence type="ECO:0000256" key="3">
    <source>
        <dbReference type="ARBA" id="ARBA00022593"/>
    </source>
</evidence>